<accession>A0AAU7K7B6</accession>
<feature type="domain" description="SGNH hydrolase-type esterase" evidence="3">
    <location>
        <begin position="88"/>
        <end position="371"/>
    </location>
</feature>
<dbReference type="PANTHER" id="PTHR30383">
    <property type="entry name" value="THIOESTERASE 1/PROTEASE 1/LYSOPHOSPHOLIPASE L1"/>
    <property type="match status" value="1"/>
</dbReference>
<dbReference type="RefSeq" id="WP_406825524.1">
    <property type="nucleotide sequence ID" value="NZ_CP157485.1"/>
</dbReference>
<keyword evidence="2" id="KW-0812">Transmembrane</keyword>
<evidence type="ECO:0000256" key="2">
    <source>
        <dbReference type="SAM" id="Phobius"/>
    </source>
</evidence>
<dbReference type="InterPro" id="IPR051532">
    <property type="entry name" value="Ester_Hydrolysis_Enzymes"/>
</dbReference>
<proteinExistence type="predicted"/>
<dbReference type="Gene3D" id="3.40.50.1110">
    <property type="entry name" value="SGNH hydrolase"/>
    <property type="match status" value="1"/>
</dbReference>
<dbReference type="Gene3D" id="1.25.40.10">
    <property type="entry name" value="Tetratricopeptide repeat domain"/>
    <property type="match status" value="1"/>
</dbReference>
<dbReference type="InterPro" id="IPR011990">
    <property type="entry name" value="TPR-like_helical_dom_sf"/>
</dbReference>
<feature type="transmembrane region" description="Helical" evidence="2">
    <location>
        <begin position="7"/>
        <end position="31"/>
    </location>
</feature>
<evidence type="ECO:0000256" key="1">
    <source>
        <dbReference type="PROSITE-ProRule" id="PRU00339"/>
    </source>
</evidence>
<dbReference type="Pfam" id="PF13472">
    <property type="entry name" value="Lipase_GDSL_2"/>
    <property type="match status" value="1"/>
</dbReference>
<dbReference type="AlphaFoldDB" id="A0AAU7K7B6"/>
<keyword evidence="2" id="KW-0472">Membrane</keyword>
<keyword evidence="4" id="KW-0378">Hydrolase</keyword>
<dbReference type="GO" id="GO:0004622">
    <property type="term" value="F:phosphatidylcholine lysophospholipase activity"/>
    <property type="evidence" value="ECO:0007669"/>
    <property type="project" value="TreeGrafter"/>
</dbReference>
<dbReference type="InterPro" id="IPR013830">
    <property type="entry name" value="SGNH_hydro"/>
</dbReference>
<dbReference type="EMBL" id="CP157485">
    <property type="protein sequence ID" value="XBO48134.1"/>
    <property type="molecule type" value="Genomic_DNA"/>
</dbReference>
<evidence type="ECO:0000313" key="4">
    <source>
        <dbReference type="EMBL" id="XBO48134.1"/>
    </source>
</evidence>
<evidence type="ECO:0000259" key="3">
    <source>
        <dbReference type="Pfam" id="PF13472"/>
    </source>
</evidence>
<dbReference type="PANTHER" id="PTHR30383:SF5">
    <property type="entry name" value="SGNH HYDROLASE-TYPE ESTERASE DOMAIN-CONTAINING PROTEIN"/>
    <property type="match status" value="1"/>
</dbReference>
<gene>
    <name evidence="4" type="ORF">ABEG20_00790</name>
</gene>
<protein>
    <submittedName>
        <fullName evidence="4">SGNH/GDSL hydrolase family protein</fullName>
    </submittedName>
</protein>
<dbReference type="PROSITE" id="PS50005">
    <property type="entry name" value="TPR"/>
    <property type="match status" value="1"/>
</dbReference>
<dbReference type="InterPro" id="IPR036514">
    <property type="entry name" value="SGNH_hydro_sf"/>
</dbReference>
<keyword evidence="2" id="KW-1133">Transmembrane helix</keyword>
<sequence length="606" mass="69609">MDRGKQLYFKAAALLLPLVFLCFIEIMLRLFNYGFDPSLFIKDPDQEGYMMMNPTASYKFFSTTANATQGNRERFSTVKPKNTFRIFVIGESTTAGYPYMHNGSFHRWLQYRLMHQYQDLNFEVINVSLTAVNSYTVVDFAKQIVNNEPDLVLVYTGHNEYYGALGIGSTSQIKGNSTWIKLVIKLRQLKLVQLSDRIIDAVAKLSGRKIDKRENLMKRMVTKQQIAYQSADFNRGIAQFSNNMDELCRLLSKKHIPTVISTLVSNEKDLKPFISAGKFSAQKHYAAGQKQYANGDFKAAKANFVLAKEYDQLRFRAPESFNQIIRKLCKQYPGIYLADTRALFEKNETGGIIGKETILEHVHPNLLGYAIMSESFYQQINARNLIPAKKQSEMSFLQLLANMPVTKVDSLYGVYQIMMLRSGWPFNEPINSYNRGNSIEEQLAGALAVDRITWRTAMDELYKTAMANGDKRKALKVTEAVLLENPYQTSYYTYAGRLCFELEDLETADFYFKKAYDLEPTSGNANNLFLFYFKSDLPEKALQYNNELKHAAQQTYLDTQTEEILKNIIKLKKQTRSDNINELIASYYHQLRADEAAAKYTKKNSR</sequence>
<dbReference type="InterPro" id="IPR019734">
    <property type="entry name" value="TPR_rpt"/>
</dbReference>
<keyword evidence="1" id="KW-0802">TPR repeat</keyword>
<reference evidence="4" key="1">
    <citation type="submission" date="2024-05" db="EMBL/GenBank/DDBJ databases">
        <authorList>
            <person name="Kim S."/>
            <person name="Heo J."/>
            <person name="Choi H."/>
            <person name="Choi Y."/>
            <person name="Kwon S.-W."/>
            <person name="Kim Y."/>
        </authorList>
    </citation>
    <scope>NUCLEOTIDE SEQUENCE</scope>
    <source>
        <strain evidence="4">KACC 23697</strain>
    </source>
</reference>
<dbReference type="SUPFAM" id="SSF48452">
    <property type="entry name" value="TPR-like"/>
    <property type="match status" value="1"/>
</dbReference>
<dbReference type="SUPFAM" id="SSF52266">
    <property type="entry name" value="SGNH hydrolase"/>
    <property type="match status" value="1"/>
</dbReference>
<name>A0AAU7K7B6_9SPHI</name>
<organism evidence="4">
    <name type="scientific">Pedobacter sp. KACC 23697</name>
    <dbReference type="NCBI Taxonomy" id="3149230"/>
    <lineage>
        <taxon>Bacteria</taxon>
        <taxon>Pseudomonadati</taxon>
        <taxon>Bacteroidota</taxon>
        <taxon>Sphingobacteriia</taxon>
        <taxon>Sphingobacteriales</taxon>
        <taxon>Sphingobacteriaceae</taxon>
        <taxon>Pedobacter</taxon>
    </lineage>
</organism>
<feature type="repeat" description="TPR" evidence="1">
    <location>
        <begin position="489"/>
        <end position="522"/>
    </location>
</feature>